<reference evidence="3" key="1">
    <citation type="journal article" date="2020" name="Nat. Commun.">
        <title>Large-scale genome sequencing of mycorrhizal fungi provides insights into the early evolution of symbiotic traits.</title>
        <authorList>
            <person name="Miyauchi S."/>
            <person name="Kiss E."/>
            <person name="Kuo A."/>
            <person name="Drula E."/>
            <person name="Kohler A."/>
            <person name="Sanchez-Garcia M."/>
            <person name="Morin E."/>
            <person name="Andreopoulos B."/>
            <person name="Barry K.W."/>
            <person name="Bonito G."/>
            <person name="Buee M."/>
            <person name="Carver A."/>
            <person name="Chen C."/>
            <person name="Cichocki N."/>
            <person name="Clum A."/>
            <person name="Culley D."/>
            <person name="Crous P.W."/>
            <person name="Fauchery L."/>
            <person name="Girlanda M."/>
            <person name="Hayes R.D."/>
            <person name="Keri Z."/>
            <person name="LaButti K."/>
            <person name="Lipzen A."/>
            <person name="Lombard V."/>
            <person name="Magnuson J."/>
            <person name="Maillard F."/>
            <person name="Murat C."/>
            <person name="Nolan M."/>
            <person name="Ohm R.A."/>
            <person name="Pangilinan J."/>
            <person name="Pereira M.F."/>
            <person name="Perotto S."/>
            <person name="Peter M."/>
            <person name="Pfister S."/>
            <person name="Riley R."/>
            <person name="Sitrit Y."/>
            <person name="Stielow J.B."/>
            <person name="Szollosi G."/>
            <person name="Zifcakova L."/>
            <person name="Stursova M."/>
            <person name="Spatafora J.W."/>
            <person name="Tedersoo L."/>
            <person name="Vaario L.M."/>
            <person name="Yamada A."/>
            <person name="Yan M."/>
            <person name="Wang P."/>
            <person name="Xu J."/>
            <person name="Bruns T."/>
            <person name="Baldrian P."/>
            <person name="Vilgalys R."/>
            <person name="Dunand C."/>
            <person name="Henrissat B."/>
            <person name="Grigoriev I.V."/>
            <person name="Hibbett D."/>
            <person name="Nagy L.G."/>
            <person name="Martin F.M."/>
        </authorList>
    </citation>
    <scope>NUCLEOTIDE SEQUENCE</scope>
    <source>
        <strain evidence="3">UP504</strain>
    </source>
</reference>
<organism evidence="3 4">
    <name type="scientific">Hydnum rufescens UP504</name>
    <dbReference type="NCBI Taxonomy" id="1448309"/>
    <lineage>
        <taxon>Eukaryota</taxon>
        <taxon>Fungi</taxon>
        <taxon>Dikarya</taxon>
        <taxon>Basidiomycota</taxon>
        <taxon>Agaricomycotina</taxon>
        <taxon>Agaricomycetes</taxon>
        <taxon>Cantharellales</taxon>
        <taxon>Hydnaceae</taxon>
        <taxon>Hydnum</taxon>
    </lineage>
</organism>
<dbReference type="InterPro" id="IPR018559">
    <property type="entry name" value="DUF2015"/>
</dbReference>
<keyword evidence="2" id="KW-0732">Signal</keyword>
<comment type="similarity">
    <text evidence="1">Belongs to the UPF0357 family.</text>
</comment>
<comment type="caution">
    <text evidence="3">The sequence shown here is derived from an EMBL/GenBank/DDBJ whole genome shotgun (WGS) entry which is preliminary data.</text>
</comment>
<evidence type="ECO:0000313" key="4">
    <source>
        <dbReference type="Proteomes" id="UP000886523"/>
    </source>
</evidence>
<dbReference type="PANTHER" id="PTHR28023">
    <property type="entry name" value="UPF0357 PROTEIN YCL012C"/>
    <property type="match status" value="1"/>
</dbReference>
<dbReference type="PANTHER" id="PTHR28023:SF1">
    <property type="entry name" value="UPF0357 PROTEIN YCL012C"/>
    <property type="match status" value="1"/>
</dbReference>
<protein>
    <submittedName>
        <fullName evidence="3">Uncharacterized protein</fullName>
    </submittedName>
</protein>
<sequence length="134" mass="14930">MFFTLSIIGFVALVLLLSLYHRSRVLSFLPLRLVALLPSNIQLPHQLRPYVLLSTFESQRDAGMSSTAFDLEANLAGDSRLGLDERGAEEVRSIMQTQGVTFDQARLIRHKQILARNGIDPTGMPLDSKAITHL</sequence>
<dbReference type="OrthoDB" id="447314at2759"/>
<name>A0A9P6E172_9AGAM</name>
<accession>A0A9P6E172</accession>
<dbReference type="Pfam" id="PF09435">
    <property type="entry name" value="DUF2015"/>
    <property type="match status" value="1"/>
</dbReference>
<proteinExistence type="inferred from homology"/>
<keyword evidence="4" id="KW-1185">Reference proteome</keyword>
<dbReference type="AlphaFoldDB" id="A0A9P6E172"/>
<evidence type="ECO:0000256" key="1">
    <source>
        <dbReference type="ARBA" id="ARBA00008325"/>
    </source>
</evidence>
<evidence type="ECO:0000256" key="2">
    <source>
        <dbReference type="ARBA" id="ARBA00022729"/>
    </source>
</evidence>
<dbReference type="EMBL" id="MU128920">
    <property type="protein sequence ID" value="KAF9518994.1"/>
    <property type="molecule type" value="Genomic_DNA"/>
</dbReference>
<gene>
    <name evidence="3" type="ORF">BS47DRAFT_1482266</name>
</gene>
<evidence type="ECO:0000313" key="3">
    <source>
        <dbReference type="EMBL" id="KAF9518994.1"/>
    </source>
</evidence>
<dbReference type="Proteomes" id="UP000886523">
    <property type="component" value="Unassembled WGS sequence"/>
</dbReference>